<evidence type="ECO:0000256" key="2">
    <source>
        <dbReference type="ARBA" id="ARBA00023235"/>
    </source>
</evidence>
<dbReference type="InterPro" id="IPR004370">
    <property type="entry name" value="4-OT-like_dom"/>
</dbReference>
<sequence length="69" mass="7359">MPMIQINLLAGHTDAEKRALLSAVTHAVMTSIGAKQSSVRVWISELEPTEIMIAGEVVADKRSQPGTAT</sequence>
<reference evidence="4 5" key="1">
    <citation type="submission" date="2022-11" db="EMBL/GenBank/DDBJ databases">
        <title>Mycobacterium sp. nov.</title>
        <authorList>
            <person name="Papic B."/>
            <person name="Spicic S."/>
            <person name="Duvnjak S."/>
        </authorList>
    </citation>
    <scope>NUCLEOTIDE SEQUENCE [LARGE SCALE GENOMIC DNA]</scope>
    <source>
        <strain evidence="4 5">CVI_P4</strain>
    </source>
</reference>
<dbReference type="InterPro" id="IPR014347">
    <property type="entry name" value="Tautomerase/MIF_sf"/>
</dbReference>
<proteinExistence type="inferred from homology"/>
<organism evidence="4 5">
    <name type="scientific">Mycobacterium pinniadriaticum</name>
    <dbReference type="NCBI Taxonomy" id="2994102"/>
    <lineage>
        <taxon>Bacteria</taxon>
        <taxon>Bacillati</taxon>
        <taxon>Actinomycetota</taxon>
        <taxon>Actinomycetes</taxon>
        <taxon>Mycobacteriales</taxon>
        <taxon>Mycobacteriaceae</taxon>
        <taxon>Mycobacterium</taxon>
    </lineage>
</organism>
<gene>
    <name evidence="4" type="ORF">ORI27_15525</name>
</gene>
<dbReference type="Gene3D" id="3.30.429.10">
    <property type="entry name" value="Macrophage Migration Inhibitory Factor"/>
    <property type="match status" value="1"/>
</dbReference>
<evidence type="ECO:0000259" key="3">
    <source>
        <dbReference type="Pfam" id="PF01361"/>
    </source>
</evidence>
<name>A0ABT3SF29_9MYCO</name>
<evidence type="ECO:0000313" key="5">
    <source>
        <dbReference type="Proteomes" id="UP001300745"/>
    </source>
</evidence>
<accession>A0ABT3SF29</accession>
<comment type="caution">
    <text evidence="4">The sequence shown here is derived from an EMBL/GenBank/DDBJ whole genome shotgun (WGS) entry which is preliminary data.</text>
</comment>
<dbReference type="PANTHER" id="PTHR35530:SF1">
    <property type="entry name" value="2-HYDROXYMUCONATE TAUTOMERASE"/>
    <property type="match status" value="1"/>
</dbReference>
<dbReference type="EMBL" id="JAPJDO010000012">
    <property type="protein sequence ID" value="MCX2938117.1"/>
    <property type="molecule type" value="Genomic_DNA"/>
</dbReference>
<dbReference type="PANTHER" id="PTHR35530">
    <property type="entry name" value="TAUTOMERASE-RELATED"/>
    <property type="match status" value="1"/>
</dbReference>
<keyword evidence="5" id="KW-1185">Reference proteome</keyword>
<dbReference type="Proteomes" id="UP001300745">
    <property type="component" value="Unassembled WGS sequence"/>
</dbReference>
<dbReference type="Pfam" id="PF01361">
    <property type="entry name" value="Tautomerase"/>
    <property type="match status" value="1"/>
</dbReference>
<evidence type="ECO:0000256" key="1">
    <source>
        <dbReference type="ARBA" id="ARBA00006723"/>
    </source>
</evidence>
<keyword evidence="2" id="KW-0413">Isomerase</keyword>
<comment type="similarity">
    <text evidence="1">Belongs to the 4-oxalocrotonate tautomerase family.</text>
</comment>
<protein>
    <submittedName>
        <fullName evidence="4">Tautomerase family protein</fullName>
    </submittedName>
</protein>
<feature type="domain" description="4-oxalocrotonate tautomerase-like" evidence="3">
    <location>
        <begin position="2"/>
        <end position="60"/>
    </location>
</feature>
<evidence type="ECO:0000313" key="4">
    <source>
        <dbReference type="EMBL" id="MCX2938117.1"/>
    </source>
</evidence>
<dbReference type="SUPFAM" id="SSF55331">
    <property type="entry name" value="Tautomerase/MIF"/>
    <property type="match status" value="1"/>
</dbReference>
<dbReference type="RefSeq" id="WP_265997957.1">
    <property type="nucleotide sequence ID" value="NZ_JAPJDN010000012.1"/>
</dbReference>